<dbReference type="Pfam" id="PF04230">
    <property type="entry name" value="PS_pyruv_trans"/>
    <property type="match status" value="1"/>
</dbReference>
<dbReference type="PANTHER" id="PTHR36836">
    <property type="entry name" value="COLANIC ACID BIOSYNTHESIS PROTEIN WCAK"/>
    <property type="match status" value="1"/>
</dbReference>
<sequence length="439" mass="50560">MNIVYVGDNRNRGNFGCRATSTALAQIIEKNNKIVGTVTGRFTNNDTGELFYYKYLPSWLYKWVGKLSSWRYFKPAFYMLFRMIRKGRQYIFSNFDYLEYDLDACIDNFIKCLPANQHLKEFDLRQYDFDALVVNGEGSFIFRVPAWRESINEAMLMHWAMKLGKKVFYMNGMLSDDPFTERNQEVVSLVKPIFENANIVGVREAYSEKFAHENFPNANIKFYPDALFTWYDYINDDFTISNGRYVMGMSGADNKSFKDFDFTKPYICVSGSSSIGKATNDINKAIDIYSHLVNSLKNRLEQSVFLVEVCEGDSFLREVSRKTNTGLISIDTPILAAAKILAHADAYVSGRYHPAILASQGGTPCIFMSSNSHKTKSLQELLEYEFVHEYYVLPSDSEIKEMVEKTYESIAAGKSLRDKIQKRCLKLKEMALKMELNLR</sequence>
<organism evidence="2">
    <name type="scientific">human gut metagenome</name>
    <dbReference type="NCBI Taxonomy" id="408170"/>
    <lineage>
        <taxon>unclassified sequences</taxon>
        <taxon>metagenomes</taxon>
        <taxon>organismal metagenomes</taxon>
    </lineage>
</organism>
<protein>
    <recommendedName>
        <fullName evidence="1">Polysaccharide pyruvyl transferase domain-containing protein</fullName>
    </recommendedName>
</protein>
<comment type="caution">
    <text evidence="2">The sequence shown here is derived from an EMBL/GenBank/DDBJ whole genome shotgun (WGS) entry which is preliminary data.</text>
</comment>
<accession>K1SL85</accession>
<dbReference type="AlphaFoldDB" id="K1SL85"/>
<dbReference type="InterPro" id="IPR007345">
    <property type="entry name" value="Polysacch_pyruvyl_Trfase"/>
</dbReference>
<dbReference type="EMBL" id="AJWY01013095">
    <property type="protein sequence ID" value="EKC48071.1"/>
    <property type="molecule type" value="Genomic_DNA"/>
</dbReference>
<dbReference type="PANTHER" id="PTHR36836:SF1">
    <property type="entry name" value="COLANIC ACID BIOSYNTHESIS PROTEIN WCAK"/>
    <property type="match status" value="1"/>
</dbReference>
<name>K1SL85_9ZZZZ</name>
<evidence type="ECO:0000313" key="2">
    <source>
        <dbReference type="EMBL" id="EKC48071.1"/>
    </source>
</evidence>
<proteinExistence type="predicted"/>
<gene>
    <name evidence="2" type="ORF">LEA_19058</name>
</gene>
<feature type="domain" description="Polysaccharide pyruvyl transferase" evidence="1">
    <location>
        <begin position="14"/>
        <end position="371"/>
    </location>
</feature>
<evidence type="ECO:0000259" key="1">
    <source>
        <dbReference type="Pfam" id="PF04230"/>
    </source>
</evidence>
<reference evidence="2" key="1">
    <citation type="journal article" date="2013" name="Environ. Microbiol.">
        <title>Microbiota from the distal guts of lean and obese adolescents exhibit partial functional redundancy besides clear differences in community structure.</title>
        <authorList>
            <person name="Ferrer M."/>
            <person name="Ruiz A."/>
            <person name="Lanza F."/>
            <person name="Haange S.B."/>
            <person name="Oberbach A."/>
            <person name="Till H."/>
            <person name="Bargiela R."/>
            <person name="Campoy C."/>
            <person name="Segura M.T."/>
            <person name="Richter M."/>
            <person name="von Bergen M."/>
            <person name="Seifert J."/>
            <person name="Suarez A."/>
        </authorList>
    </citation>
    <scope>NUCLEOTIDE SEQUENCE</scope>
</reference>